<keyword evidence="1" id="KW-0805">Transcription regulation</keyword>
<dbReference type="InterPro" id="IPR003313">
    <property type="entry name" value="AraC-bd"/>
</dbReference>
<reference evidence="6" key="1">
    <citation type="journal article" date="2019" name="Int. J. Syst. Evol. Microbiol.">
        <title>The Global Catalogue of Microorganisms (GCM) 10K type strain sequencing project: providing services to taxonomists for standard genome sequencing and annotation.</title>
        <authorList>
            <consortium name="The Broad Institute Genomics Platform"/>
            <consortium name="The Broad Institute Genome Sequencing Center for Infectious Disease"/>
            <person name="Wu L."/>
            <person name="Ma J."/>
        </authorList>
    </citation>
    <scope>NUCLEOTIDE SEQUENCE [LARGE SCALE GENOMIC DNA]</scope>
    <source>
        <strain evidence="6">CCUG 59129</strain>
    </source>
</reference>
<dbReference type="PRINTS" id="PR00032">
    <property type="entry name" value="HTHARAC"/>
</dbReference>
<dbReference type="SUPFAM" id="SSF46689">
    <property type="entry name" value="Homeodomain-like"/>
    <property type="match status" value="1"/>
</dbReference>
<evidence type="ECO:0000313" key="6">
    <source>
        <dbReference type="Proteomes" id="UP001596989"/>
    </source>
</evidence>
<dbReference type="SUPFAM" id="SSF51215">
    <property type="entry name" value="Regulatory protein AraC"/>
    <property type="match status" value="1"/>
</dbReference>
<dbReference type="Gene3D" id="1.10.10.60">
    <property type="entry name" value="Homeodomain-like"/>
    <property type="match status" value="1"/>
</dbReference>
<dbReference type="PANTHER" id="PTHR43280:SF28">
    <property type="entry name" value="HTH-TYPE TRANSCRIPTIONAL ACTIVATOR RHAS"/>
    <property type="match status" value="1"/>
</dbReference>
<name>A0ABW3HVW2_9BACL</name>
<proteinExistence type="predicted"/>
<organism evidence="5 6">
    <name type="scientific">Paenibacillus chungangensis</name>
    <dbReference type="NCBI Taxonomy" id="696535"/>
    <lineage>
        <taxon>Bacteria</taxon>
        <taxon>Bacillati</taxon>
        <taxon>Bacillota</taxon>
        <taxon>Bacilli</taxon>
        <taxon>Bacillales</taxon>
        <taxon>Paenibacillaceae</taxon>
        <taxon>Paenibacillus</taxon>
    </lineage>
</organism>
<dbReference type="Proteomes" id="UP001596989">
    <property type="component" value="Unassembled WGS sequence"/>
</dbReference>
<evidence type="ECO:0000256" key="1">
    <source>
        <dbReference type="ARBA" id="ARBA00023015"/>
    </source>
</evidence>
<dbReference type="InterPro" id="IPR020449">
    <property type="entry name" value="Tscrpt_reg_AraC-type_HTH"/>
</dbReference>
<dbReference type="RefSeq" id="WP_377567425.1">
    <property type="nucleotide sequence ID" value="NZ_JBHTJZ010000062.1"/>
</dbReference>
<feature type="domain" description="HTH araC/xylS-type" evidence="4">
    <location>
        <begin position="193"/>
        <end position="291"/>
    </location>
</feature>
<comment type="caution">
    <text evidence="5">The sequence shown here is derived from an EMBL/GenBank/DDBJ whole genome shotgun (WGS) entry which is preliminary data.</text>
</comment>
<evidence type="ECO:0000256" key="2">
    <source>
        <dbReference type="ARBA" id="ARBA00023125"/>
    </source>
</evidence>
<evidence type="ECO:0000259" key="4">
    <source>
        <dbReference type="PROSITE" id="PS01124"/>
    </source>
</evidence>
<dbReference type="PROSITE" id="PS00041">
    <property type="entry name" value="HTH_ARAC_FAMILY_1"/>
    <property type="match status" value="1"/>
</dbReference>
<evidence type="ECO:0000256" key="3">
    <source>
        <dbReference type="ARBA" id="ARBA00023163"/>
    </source>
</evidence>
<dbReference type="Pfam" id="PF12833">
    <property type="entry name" value="HTH_18"/>
    <property type="match status" value="1"/>
</dbReference>
<sequence>MKHYSLSSLSVLDVKWANYHRGDELFYQRTHENPHYQLILVMNGPVYLQAQDEQLTLSGGDVYLLAPWEAHSGWRRIGSDAGFFWIQFTGPLHELPSEDLAAGRIAFTEEESELRDNDGNSVSLILPKRLRMLKRFQLASLFEELAEELAEARGYYRIRVQSILWSILERIGNQWLSDCHIHEEASSSFLLYRRIVNYIDENHGEPIDKIQLEIAVDRKYEYICSIFRKYAGTTITSYTHRLRVGKAKHLLQSTSLSVSAISEQVGYKDPYHFSRIFKKATGLSPMQFRGSRD</sequence>
<dbReference type="EMBL" id="JBHTJZ010000062">
    <property type="protein sequence ID" value="MFD0961649.1"/>
    <property type="molecule type" value="Genomic_DNA"/>
</dbReference>
<dbReference type="Pfam" id="PF02311">
    <property type="entry name" value="AraC_binding"/>
    <property type="match status" value="1"/>
</dbReference>
<dbReference type="InterPro" id="IPR009057">
    <property type="entry name" value="Homeodomain-like_sf"/>
</dbReference>
<evidence type="ECO:0000313" key="5">
    <source>
        <dbReference type="EMBL" id="MFD0961649.1"/>
    </source>
</evidence>
<dbReference type="PANTHER" id="PTHR43280">
    <property type="entry name" value="ARAC-FAMILY TRANSCRIPTIONAL REGULATOR"/>
    <property type="match status" value="1"/>
</dbReference>
<dbReference type="PROSITE" id="PS01124">
    <property type="entry name" value="HTH_ARAC_FAMILY_2"/>
    <property type="match status" value="1"/>
</dbReference>
<dbReference type="InterPro" id="IPR018062">
    <property type="entry name" value="HTH_AraC-typ_CS"/>
</dbReference>
<dbReference type="InterPro" id="IPR037923">
    <property type="entry name" value="HTH-like"/>
</dbReference>
<accession>A0ABW3HVW2</accession>
<dbReference type="SMART" id="SM00342">
    <property type="entry name" value="HTH_ARAC"/>
    <property type="match status" value="1"/>
</dbReference>
<keyword evidence="3" id="KW-0804">Transcription</keyword>
<keyword evidence="6" id="KW-1185">Reference proteome</keyword>
<protein>
    <submittedName>
        <fullName evidence="5">AraC family transcriptional regulator</fullName>
    </submittedName>
</protein>
<dbReference type="InterPro" id="IPR018060">
    <property type="entry name" value="HTH_AraC"/>
</dbReference>
<keyword evidence="2" id="KW-0238">DNA-binding</keyword>
<gene>
    <name evidence="5" type="ORF">ACFQ2I_20075</name>
</gene>